<keyword evidence="6" id="KW-0598">Phosphotransferase system</keyword>
<evidence type="ECO:0000256" key="5">
    <source>
        <dbReference type="ARBA" id="ARBA00022679"/>
    </source>
</evidence>
<keyword evidence="2" id="KW-0813">Transport</keyword>
<evidence type="ECO:0000256" key="2">
    <source>
        <dbReference type="ARBA" id="ARBA00022448"/>
    </source>
</evidence>
<evidence type="ECO:0000256" key="7">
    <source>
        <dbReference type="ARBA" id="ARBA00022777"/>
    </source>
</evidence>
<evidence type="ECO:0000256" key="4">
    <source>
        <dbReference type="ARBA" id="ARBA00022597"/>
    </source>
</evidence>
<evidence type="ECO:0000256" key="3">
    <source>
        <dbReference type="ARBA" id="ARBA00022490"/>
    </source>
</evidence>
<evidence type="ECO:0000259" key="8">
    <source>
        <dbReference type="PROSITE" id="PS51096"/>
    </source>
</evidence>
<dbReference type="RefSeq" id="WP_173101967.1">
    <property type="nucleotide sequence ID" value="NZ_AP022822.1"/>
</dbReference>
<dbReference type="CDD" id="cd00006">
    <property type="entry name" value="PTS_IIA_man"/>
    <property type="match status" value="1"/>
</dbReference>
<accession>A0A679IH76</accession>
<evidence type="ECO:0000313" key="9">
    <source>
        <dbReference type="EMBL" id="BCA84565.1"/>
    </source>
</evidence>
<dbReference type="GO" id="GO:0016301">
    <property type="term" value="F:kinase activity"/>
    <property type="evidence" value="ECO:0007669"/>
    <property type="project" value="UniProtKB-KW"/>
</dbReference>
<reference evidence="9 10" key="1">
    <citation type="submission" date="2020-02" db="EMBL/GenBank/DDBJ databases">
        <title>Characterization of vanA genotype vancomycin-resistant Enterococcus saigonensis VE80.</title>
        <authorList>
            <person name="Harada T."/>
            <person name="Motooka D."/>
            <person name="Nakamura S."/>
            <person name="Yamamoto Y."/>
            <person name="Kawahara R."/>
            <person name="Kawatsu K."/>
        </authorList>
    </citation>
    <scope>NUCLEOTIDE SEQUENCE [LARGE SCALE GENOMIC DNA]</scope>
    <source>
        <strain evidence="9 10">VE80</strain>
    </source>
</reference>
<dbReference type="GO" id="GO:0016020">
    <property type="term" value="C:membrane"/>
    <property type="evidence" value="ECO:0007669"/>
    <property type="project" value="InterPro"/>
</dbReference>
<protein>
    <recommendedName>
        <fullName evidence="8">PTS EIIA type-4 domain-containing protein</fullName>
    </recommendedName>
</protein>
<dbReference type="InterPro" id="IPR004701">
    <property type="entry name" value="PTS_EIIA_man-typ"/>
</dbReference>
<organism evidence="9 10">
    <name type="scientific">Enterococcus saigonensis</name>
    <dbReference type="NCBI Taxonomy" id="1805431"/>
    <lineage>
        <taxon>Bacteria</taxon>
        <taxon>Bacillati</taxon>
        <taxon>Bacillota</taxon>
        <taxon>Bacilli</taxon>
        <taxon>Lactobacillales</taxon>
        <taxon>Enterococcaceae</taxon>
        <taxon>Enterococcus</taxon>
    </lineage>
</organism>
<dbReference type="KEGG" id="esg:EsVE80_00880"/>
<keyword evidence="7" id="KW-0418">Kinase</keyword>
<dbReference type="Proteomes" id="UP000502998">
    <property type="component" value="Chromosome"/>
</dbReference>
<dbReference type="PANTHER" id="PTHR33799:SF1">
    <property type="entry name" value="PTS SYSTEM MANNOSE-SPECIFIC EIIAB COMPONENT-RELATED"/>
    <property type="match status" value="1"/>
</dbReference>
<dbReference type="EMBL" id="AP022822">
    <property type="protein sequence ID" value="BCA84565.1"/>
    <property type="molecule type" value="Genomic_DNA"/>
</dbReference>
<proteinExistence type="predicted"/>
<dbReference type="PROSITE" id="PS51096">
    <property type="entry name" value="PTS_EIIA_TYPE_4"/>
    <property type="match status" value="1"/>
</dbReference>
<keyword evidence="10" id="KW-1185">Reference proteome</keyword>
<name>A0A679IH76_9ENTE</name>
<dbReference type="GO" id="GO:0009401">
    <property type="term" value="P:phosphoenolpyruvate-dependent sugar phosphotransferase system"/>
    <property type="evidence" value="ECO:0007669"/>
    <property type="project" value="UniProtKB-KW"/>
</dbReference>
<feature type="domain" description="PTS EIIA type-4" evidence="8">
    <location>
        <begin position="1"/>
        <end position="131"/>
    </location>
</feature>
<sequence length="139" mass="15472">MTKILITGHGNFASGLVSNLSLIAGENSELIALDYNGMDSLENFSEKMNQKVSQLGERVFILTDIKGGTPFNVAYHLKASNPDNILLFAGVNTPVVLEILVHNFDGKSEEEVYQQLQRPELFLTRAEFKNIVDIEDEID</sequence>
<dbReference type="Gene3D" id="3.40.50.510">
    <property type="entry name" value="Phosphotransferase system, mannose-type IIA component"/>
    <property type="match status" value="1"/>
</dbReference>
<dbReference type="Pfam" id="PF03610">
    <property type="entry name" value="EIIA-man"/>
    <property type="match status" value="1"/>
</dbReference>
<dbReference type="GO" id="GO:0005737">
    <property type="term" value="C:cytoplasm"/>
    <property type="evidence" value="ECO:0007669"/>
    <property type="project" value="UniProtKB-SubCell"/>
</dbReference>
<comment type="subcellular location">
    <subcellularLocation>
        <location evidence="1">Cytoplasm</location>
    </subcellularLocation>
</comment>
<dbReference type="InterPro" id="IPR051471">
    <property type="entry name" value="Bacterial_PTS_sugar_comp"/>
</dbReference>
<dbReference type="InterPro" id="IPR033887">
    <property type="entry name" value="PTS_IIA_man"/>
</dbReference>
<evidence type="ECO:0000256" key="6">
    <source>
        <dbReference type="ARBA" id="ARBA00022683"/>
    </source>
</evidence>
<gene>
    <name evidence="9" type="ORF">EsVE80_00880</name>
</gene>
<dbReference type="InterPro" id="IPR036662">
    <property type="entry name" value="PTS_EIIA_man-typ_sf"/>
</dbReference>
<dbReference type="SUPFAM" id="SSF53062">
    <property type="entry name" value="PTS system fructose IIA component-like"/>
    <property type="match status" value="1"/>
</dbReference>
<evidence type="ECO:0000256" key="1">
    <source>
        <dbReference type="ARBA" id="ARBA00004496"/>
    </source>
</evidence>
<keyword evidence="4" id="KW-0762">Sugar transport</keyword>
<evidence type="ECO:0000313" key="10">
    <source>
        <dbReference type="Proteomes" id="UP000502998"/>
    </source>
</evidence>
<dbReference type="AlphaFoldDB" id="A0A679IH76"/>
<keyword evidence="5" id="KW-0808">Transferase</keyword>
<keyword evidence="3" id="KW-0963">Cytoplasm</keyword>
<dbReference type="PANTHER" id="PTHR33799">
    <property type="entry name" value="PTS PERMEASE-RELATED-RELATED"/>
    <property type="match status" value="1"/>
</dbReference>